<dbReference type="InterPro" id="IPR052017">
    <property type="entry name" value="TSUP"/>
</dbReference>
<dbReference type="Proteomes" id="UP000664218">
    <property type="component" value="Unassembled WGS sequence"/>
</dbReference>
<keyword evidence="4 8" id="KW-1003">Cell membrane</keyword>
<dbReference type="EMBL" id="JAFNJU010000007">
    <property type="protein sequence ID" value="MBO1265408.1"/>
    <property type="molecule type" value="Genomic_DNA"/>
</dbReference>
<evidence type="ECO:0000313" key="10">
    <source>
        <dbReference type="Proteomes" id="UP000664218"/>
    </source>
</evidence>
<dbReference type="GO" id="GO:0005886">
    <property type="term" value="C:plasma membrane"/>
    <property type="evidence" value="ECO:0007669"/>
    <property type="project" value="UniProtKB-SubCell"/>
</dbReference>
<evidence type="ECO:0000256" key="8">
    <source>
        <dbReference type="RuleBase" id="RU363041"/>
    </source>
</evidence>
<keyword evidence="6 8" id="KW-1133">Transmembrane helix</keyword>
<feature type="transmembrane region" description="Helical" evidence="8">
    <location>
        <begin position="69"/>
        <end position="91"/>
    </location>
</feature>
<comment type="caution">
    <text evidence="9">The sequence shown here is derived from an EMBL/GenBank/DDBJ whole genome shotgun (WGS) entry which is preliminary data.</text>
</comment>
<feature type="transmembrane region" description="Helical" evidence="8">
    <location>
        <begin position="97"/>
        <end position="115"/>
    </location>
</feature>
<keyword evidence="10" id="KW-1185">Reference proteome</keyword>
<feature type="transmembrane region" description="Helical" evidence="8">
    <location>
        <begin position="136"/>
        <end position="158"/>
    </location>
</feature>
<feature type="transmembrane region" description="Helical" evidence="8">
    <location>
        <begin position="201"/>
        <end position="219"/>
    </location>
</feature>
<accession>A0A939KJQ4</accession>
<proteinExistence type="inferred from homology"/>
<feature type="transmembrane region" description="Helical" evidence="8">
    <location>
        <begin position="31"/>
        <end position="57"/>
    </location>
</feature>
<evidence type="ECO:0000256" key="5">
    <source>
        <dbReference type="ARBA" id="ARBA00022692"/>
    </source>
</evidence>
<dbReference type="PANTHER" id="PTHR30269:SF37">
    <property type="entry name" value="MEMBRANE TRANSPORTER PROTEIN"/>
    <property type="match status" value="1"/>
</dbReference>
<dbReference type="RefSeq" id="WP_207599927.1">
    <property type="nucleotide sequence ID" value="NZ_JAFNJU010000007.1"/>
</dbReference>
<feature type="transmembrane region" description="Helical" evidence="8">
    <location>
        <begin position="225"/>
        <end position="243"/>
    </location>
</feature>
<keyword evidence="5 8" id="KW-0812">Transmembrane</keyword>
<evidence type="ECO:0000313" key="9">
    <source>
        <dbReference type="EMBL" id="MBO1265408.1"/>
    </source>
</evidence>
<evidence type="ECO:0000256" key="1">
    <source>
        <dbReference type="ARBA" id="ARBA00004651"/>
    </source>
</evidence>
<keyword evidence="7 8" id="KW-0472">Membrane</keyword>
<dbReference type="InterPro" id="IPR002781">
    <property type="entry name" value="TM_pro_TauE-like"/>
</dbReference>
<evidence type="ECO:0000256" key="6">
    <source>
        <dbReference type="ARBA" id="ARBA00022989"/>
    </source>
</evidence>
<reference evidence="9" key="1">
    <citation type="submission" date="2021-03" db="EMBL/GenBank/DDBJ databases">
        <title>Proteiniclasticum marinus sp. nov., isolated from tidal flat sediment.</title>
        <authorList>
            <person name="Namirimu T."/>
            <person name="Yang J.-A."/>
            <person name="Yang S.-H."/>
            <person name="Kim Y.-J."/>
            <person name="Kwon K.K."/>
        </authorList>
    </citation>
    <scope>NUCLEOTIDE SEQUENCE</scope>
    <source>
        <strain evidence="9">SCR006</strain>
    </source>
</reference>
<evidence type="ECO:0000256" key="4">
    <source>
        <dbReference type="ARBA" id="ARBA00022475"/>
    </source>
</evidence>
<dbReference type="Pfam" id="PF01925">
    <property type="entry name" value="TauE"/>
    <property type="match status" value="1"/>
</dbReference>
<keyword evidence="3" id="KW-0813">Transport</keyword>
<dbReference type="AlphaFoldDB" id="A0A939KJQ4"/>
<dbReference type="PANTHER" id="PTHR30269">
    <property type="entry name" value="TRANSMEMBRANE PROTEIN YFCA"/>
    <property type="match status" value="1"/>
</dbReference>
<gene>
    <name evidence="9" type="ORF">J3A84_10235</name>
</gene>
<protein>
    <recommendedName>
        <fullName evidence="8">Probable membrane transporter protein</fullName>
    </recommendedName>
</protein>
<organism evidence="9 10">
    <name type="scientific">Proteiniclasticum aestuarii</name>
    <dbReference type="NCBI Taxonomy" id="2817862"/>
    <lineage>
        <taxon>Bacteria</taxon>
        <taxon>Bacillati</taxon>
        <taxon>Bacillota</taxon>
        <taxon>Clostridia</taxon>
        <taxon>Eubacteriales</taxon>
        <taxon>Clostridiaceae</taxon>
        <taxon>Proteiniclasticum</taxon>
    </lineage>
</organism>
<evidence type="ECO:0000256" key="3">
    <source>
        <dbReference type="ARBA" id="ARBA00022448"/>
    </source>
</evidence>
<evidence type="ECO:0000256" key="7">
    <source>
        <dbReference type="ARBA" id="ARBA00023136"/>
    </source>
</evidence>
<evidence type="ECO:0000256" key="2">
    <source>
        <dbReference type="ARBA" id="ARBA00009142"/>
    </source>
</evidence>
<sequence length="244" mass="26318">MVIIALGAIVLMAHFLEGVTGFGCTVIALPFAIALIGVKTAVPVLTILSWILALYIVVTDRKAIVASEYFRILARVMLGLPVGVLLFASLPEEPLKVILGVFMIVIAAGGLYKAYSRRANSFDVDSKIGKRLMNTMLILGGVIHGAFSSGGPFIVVYATQKLTEKSAFRATLSAIWLTLNSIIIATNMLNRSYDAEAVQTLLFMIPFLLVGVLFGNIAHKKIKESAFSKLVYSVLLVSGVFMFA</sequence>
<name>A0A939KJQ4_9CLOT</name>
<comment type="subcellular location">
    <subcellularLocation>
        <location evidence="1 8">Cell membrane</location>
        <topology evidence="1 8">Multi-pass membrane protein</topology>
    </subcellularLocation>
</comment>
<comment type="similarity">
    <text evidence="2 8">Belongs to the 4-toluene sulfonate uptake permease (TSUP) (TC 2.A.102) family.</text>
</comment>